<name>A0A077NQ71_XENBV</name>
<dbReference type="SMART" id="SM00530">
    <property type="entry name" value="HTH_XRE"/>
    <property type="match status" value="1"/>
</dbReference>
<dbReference type="Pfam" id="PF06114">
    <property type="entry name" value="Peptidase_M78"/>
    <property type="match status" value="1"/>
</dbReference>
<dbReference type="RefSeq" id="WP_038222924.1">
    <property type="nucleotide sequence ID" value="NZ_CAWLWD010000110.1"/>
</dbReference>
<dbReference type="HOGENOM" id="CLU_053651_1_1_6"/>
<protein>
    <submittedName>
        <fullName evidence="3">Helix-turn-helix protein</fullName>
    </submittedName>
</protein>
<dbReference type="PANTHER" id="PTHR43236">
    <property type="entry name" value="ANTITOXIN HIGA1"/>
    <property type="match status" value="1"/>
</dbReference>
<accession>A0A077NQ71</accession>
<dbReference type="SUPFAM" id="SSF47413">
    <property type="entry name" value="lambda repressor-like DNA-binding domains"/>
    <property type="match status" value="1"/>
</dbReference>
<gene>
    <name evidence="3" type="ORF">XBFM1_1210021</name>
</gene>
<evidence type="ECO:0000313" key="3">
    <source>
        <dbReference type="EMBL" id="CDG99831.1"/>
    </source>
</evidence>
<dbReference type="InterPro" id="IPR010359">
    <property type="entry name" value="IrrE_HExxH"/>
</dbReference>
<proteinExistence type="inferred from homology"/>
<feature type="domain" description="HTH cro/C1-type" evidence="2">
    <location>
        <begin position="7"/>
        <end position="63"/>
    </location>
</feature>
<dbReference type="PANTHER" id="PTHR43236:SF1">
    <property type="entry name" value="BLL7220 PROTEIN"/>
    <property type="match status" value="1"/>
</dbReference>
<evidence type="ECO:0000313" key="4">
    <source>
        <dbReference type="Proteomes" id="UP000028487"/>
    </source>
</evidence>
<organism evidence="3 4">
    <name type="scientific">Xenorhabdus bovienii str. feltiae Moldova</name>
    <dbReference type="NCBI Taxonomy" id="1398200"/>
    <lineage>
        <taxon>Bacteria</taxon>
        <taxon>Pseudomonadati</taxon>
        <taxon>Pseudomonadota</taxon>
        <taxon>Gammaproteobacteria</taxon>
        <taxon>Enterobacterales</taxon>
        <taxon>Morganellaceae</taxon>
        <taxon>Xenorhabdus</taxon>
    </lineage>
</organism>
<dbReference type="Proteomes" id="UP000028487">
    <property type="component" value="Unassembled WGS sequence"/>
</dbReference>
<dbReference type="InterPro" id="IPR052345">
    <property type="entry name" value="Rad_response_metalloprotease"/>
</dbReference>
<evidence type="ECO:0000259" key="2">
    <source>
        <dbReference type="PROSITE" id="PS50943"/>
    </source>
</evidence>
<dbReference type="CDD" id="cd00093">
    <property type="entry name" value="HTH_XRE"/>
    <property type="match status" value="1"/>
</dbReference>
<dbReference type="GO" id="GO:0003677">
    <property type="term" value="F:DNA binding"/>
    <property type="evidence" value="ECO:0007669"/>
    <property type="project" value="InterPro"/>
</dbReference>
<comment type="similarity">
    <text evidence="1">Belongs to the short-chain fatty acyl-CoA assimilation regulator (ScfR) family.</text>
</comment>
<dbReference type="InterPro" id="IPR001387">
    <property type="entry name" value="Cro/C1-type_HTH"/>
</dbReference>
<evidence type="ECO:0000256" key="1">
    <source>
        <dbReference type="ARBA" id="ARBA00007227"/>
    </source>
</evidence>
<sequence length="370" mass="42012">MFNSERLRLARERRGLTQKALAEQAGLTSRTISNYEQSGIFEPIASDSMAKIANVLGYPLAFFGSEEIPTLKDDAVSFRAMTKLSAQKRNAAISAGKLVQELSSWMEHGFKLPRPNVSDCSFDNYCSPEDAARIVREHWGIGELSISNIIHLLEVNGIKVFSLAENCLEVDAFSFWMDEKPFVLLNTMKTPERSRFDAAHELGHLVLHKHASNNGREAEIEADRFASAFLMPESSVLATVPRMPSLDHLIQLKKHWKVSLAALVRRTFDVRLSTEWHYRQLCIELSRRGFRTAEPEGMETREKSMILDKVFTSLRNSGVKRLDILDQLHLPLDEMRAFTFDHNFFMTAIDGNGEVSSMKKQQNSSLYLVK</sequence>
<dbReference type="Pfam" id="PF01381">
    <property type="entry name" value="HTH_3"/>
    <property type="match status" value="1"/>
</dbReference>
<dbReference type="AlphaFoldDB" id="A0A077NQ71"/>
<dbReference type="Gene3D" id="1.10.10.2910">
    <property type="match status" value="1"/>
</dbReference>
<comment type="caution">
    <text evidence="3">The sequence shown here is derived from an EMBL/GenBank/DDBJ whole genome shotgun (WGS) entry which is preliminary data.</text>
</comment>
<dbReference type="Gene3D" id="1.10.260.40">
    <property type="entry name" value="lambda repressor-like DNA-binding domains"/>
    <property type="match status" value="1"/>
</dbReference>
<dbReference type="EMBL" id="CBSV010000026">
    <property type="protein sequence ID" value="CDG99831.1"/>
    <property type="molecule type" value="Genomic_DNA"/>
</dbReference>
<dbReference type="PROSITE" id="PS50943">
    <property type="entry name" value="HTH_CROC1"/>
    <property type="match status" value="1"/>
</dbReference>
<reference evidence="3" key="1">
    <citation type="submission" date="2013-07" db="EMBL/GenBank/DDBJ databases">
        <title>Sub-species coevolution in mutualistic symbiosis.</title>
        <authorList>
            <person name="Murfin K."/>
            <person name="Klassen J."/>
            <person name="Lee M."/>
            <person name="Forst S."/>
            <person name="Stock P."/>
            <person name="Goodrich-Blair H."/>
        </authorList>
    </citation>
    <scope>NUCLEOTIDE SEQUENCE [LARGE SCALE GENOMIC DNA]</scope>
    <source>
        <strain evidence="3">Feltiae Moldova</strain>
    </source>
</reference>
<dbReference type="InterPro" id="IPR010982">
    <property type="entry name" value="Lambda_DNA-bd_dom_sf"/>
</dbReference>